<proteinExistence type="inferred from homology"/>
<feature type="transmembrane region" description="Helical" evidence="2">
    <location>
        <begin position="205"/>
        <end position="224"/>
    </location>
</feature>
<feature type="transmembrane region" description="Helical" evidence="2">
    <location>
        <begin position="236"/>
        <end position="256"/>
    </location>
</feature>
<keyword evidence="2" id="KW-1133">Transmembrane helix</keyword>
<name>I0V739_9PSEU</name>
<dbReference type="HOGENOM" id="CLU_057295_0_0_11"/>
<dbReference type="STRING" id="882086.SacxiDRAFT_3749"/>
<protein>
    <submittedName>
        <fullName evidence="4">Putative permease, DMT superfamily</fullName>
    </submittedName>
</protein>
<feature type="transmembrane region" description="Helical" evidence="2">
    <location>
        <begin position="148"/>
        <end position="171"/>
    </location>
</feature>
<dbReference type="Pfam" id="PF00892">
    <property type="entry name" value="EamA"/>
    <property type="match status" value="1"/>
</dbReference>
<dbReference type="GO" id="GO:0016020">
    <property type="term" value="C:membrane"/>
    <property type="evidence" value="ECO:0007669"/>
    <property type="project" value="InterPro"/>
</dbReference>
<dbReference type="AlphaFoldDB" id="I0V739"/>
<gene>
    <name evidence="4" type="ORF">SacxiDRAFT_3749</name>
</gene>
<feature type="transmembrane region" description="Helical" evidence="2">
    <location>
        <begin position="124"/>
        <end position="142"/>
    </location>
</feature>
<accession>I0V739</accession>
<feature type="transmembrane region" description="Helical" evidence="2">
    <location>
        <begin position="262"/>
        <end position="282"/>
    </location>
</feature>
<dbReference type="SUPFAM" id="SSF103481">
    <property type="entry name" value="Multidrug resistance efflux transporter EmrE"/>
    <property type="match status" value="2"/>
</dbReference>
<evidence type="ECO:0000256" key="2">
    <source>
        <dbReference type="SAM" id="Phobius"/>
    </source>
</evidence>
<evidence type="ECO:0000313" key="4">
    <source>
        <dbReference type="EMBL" id="EID55942.1"/>
    </source>
</evidence>
<feature type="domain" description="EamA" evidence="3">
    <location>
        <begin position="148"/>
        <end position="277"/>
    </location>
</feature>
<feature type="transmembrane region" description="Helical" evidence="2">
    <location>
        <begin position="178"/>
        <end position="199"/>
    </location>
</feature>
<organism evidence="4 5">
    <name type="scientific">Saccharomonospora xinjiangensis XJ-54</name>
    <dbReference type="NCBI Taxonomy" id="882086"/>
    <lineage>
        <taxon>Bacteria</taxon>
        <taxon>Bacillati</taxon>
        <taxon>Actinomycetota</taxon>
        <taxon>Actinomycetes</taxon>
        <taxon>Pseudonocardiales</taxon>
        <taxon>Pseudonocardiaceae</taxon>
        <taxon>Saccharomonospora</taxon>
    </lineage>
</organism>
<keyword evidence="2" id="KW-0472">Membrane</keyword>
<dbReference type="InterPro" id="IPR000620">
    <property type="entry name" value="EamA_dom"/>
</dbReference>
<keyword evidence="5" id="KW-1185">Reference proteome</keyword>
<evidence type="ECO:0000259" key="3">
    <source>
        <dbReference type="Pfam" id="PF00892"/>
    </source>
</evidence>
<feature type="transmembrane region" description="Helical" evidence="2">
    <location>
        <begin position="17"/>
        <end position="37"/>
    </location>
</feature>
<evidence type="ECO:0000313" key="5">
    <source>
        <dbReference type="Proteomes" id="UP000004691"/>
    </source>
</evidence>
<dbReference type="eggNOG" id="COG5006">
    <property type="taxonomic scope" value="Bacteria"/>
</dbReference>
<feature type="transmembrane region" description="Helical" evidence="2">
    <location>
        <begin position="97"/>
        <end position="117"/>
    </location>
</feature>
<evidence type="ECO:0000256" key="1">
    <source>
        <dbReference type="ARBA" id="ARBA00007362"/>
    </source>
</evidence>
<sequence length="292" mass="29188">MTISTDNGVLDRVPAPALFVLSGISMYVGAALAVGLFEVASPAGVAWLRCVGAALILLLWRRPGRAAWRGRPLLLAGTFGVVTAGMNVLFYEAIARLPLGTGVAIEFAGPVVVAALGSRGARDIAALAGVVAGVFLIADVQWEGSPAGVAYALGAAAAWAAYIVLGTRVALAGNGVDGLAVGCAVATVALSPLAVHTTAVWSEPGLLASAVGMGLLSTVVPYALDQVVLRRAGQARFALLLALLPVTAAVVGFVVLGQVPALVETLGILAVVAGVALGSGTIRGGRARGLRT</sequence>
<dbReference type="InterPro" id="IPR037185">
    <property type="entry name" value="EmrE-like"/>
</dbReference>
<dbReference type="Proteomes" id="UP000004691">
    <property type="component" value="Unassembled WGS sequence"/>
</dbReference>
<feature type="transmembrane region" description="Helical" evidence="2">
    <location>
        <begin position="43"/>
        <end position="60"/>
    </location>
</feature>
<reference evidence="4 5" key="1">
    <citation type="submission" date="2012-01" db="EMBL/GenBank/DDBJ databases">
        <title>Improved High-Quality Draft sequence of Saccharomonospora xinjiangensis XJ-54.</title>
        <authorList>
            <consortium name="US DOE Joint Genome Institute"/>
            <person name="Lucas S."/>
            <person name="Han J."/>
            <person name="Lapidus A."/>
            <person name="Cheng J.-F."/>
            <person name="Goodwin L."/>
            <person name="Pitluck S."/>
            <person name="Peters L."/>
            <person name="Mikhailova N."/>
            <person name="Teshima H."/>
            <person name="Detter J.C."/>
            <person name="Han C."/>
            <person name="Tapia R."/>
            <person name="Land M."/>
            <person name="Hauser L."/>
            <person name="Kyrpides N."/>
            <person name="Ivanova N."/>
            <person name="Pagani I."/>
            <person name="Brambilla E.-M."/>
            <person name="Klenk H.-P."/>
            <person name="Woyke T."/>
        </authorList>
    </citation>
    <scope>NUCLEOTIDE SEQUENCE [LARGE SCALE GENOMIC DNA]</scope>
    <source>
        <strain evidence="4 5">XJ-54</strain>
    </source>
</reference>
<dbReference type="EMBL" id="JH636049">
    <property type="protein sequence ID" value="EID55942.1"/>
    <property type="molecule type" value="Genomic_DNA"/>
</dbReference>
<keyword evidence="2" id="KW-0812">Transmembrane</keyword>
<comment type="similarity">
    <text evidence="1">Belongs to the EamA transporter family.</text>
</comment>
<feature type="transmembrane region" description="Helical" evidence="2">
    <location>
        <begin position="72"/>
        <end position="91"/>
    </location>
</feature>